<dbReference type="AlphaFoldDB" id="A0AB34HHY5"/>
<sequence>MPHSTKLFPGYDSESREFKAEVPQKHIVAQNVADDMSYLMEDDEDANKKQFSQYMKNNIASDMMEEMYTKTILLYERIRPIRRSLRKKLKKKELELFQNVSCSEERSSSSEGKLPQSSGVDH</sequence>
<protein>
    <submittedName>
        <fullName evidence="5">Uncharacterized protein</fullName>
    </submittedName>
</protein>
<dbReference type="Proteomes" id="UP001159641">
    <property type="component" value="Unassembled WGS sequence"/>
</dbReference>
<evidence type="ECO:0000256" key="4">
    <source>
        <dbReference type="SAM" id="MobiDB-lite"/>
    </source>
</evidence>
<proteinExistence type="inferred from homology"/>
<comment type="similarity">
    <text evidence="1">Belongs to the universal ribosomal protein uL18 family.</text>
</comment>
<accession>A0AB34HHY5</accession>
<dbReference type="GO" id="GO:0003735">
    <property type="term" value="F:structural constituent of ribosome"/>
    <property type="evidence" value="ECO:0007669"/>
    <property type="project" value="InterPro"/>
</dbReference>
<dbReference type="GO" id="GO:0008097">
    <property type="term" value="F:5S rRNA binding"/>
    <property type="evidence" value="ECO:0007669"/>
    <property type="project" value="InterPro"/>
</dbReference>
<dbReference type="InterPro" id="IPR005485">
    <property type="entry name" value="Rbsml_uL18_euk_arch"/>
</dbReference>
<keyword evidence="3" id="KW-0687">Ribonucleoprotein</keyword>
<keyword evidence="2" id="KW-0689">Ribosomal protein</keyword>
<evidence type="ECO:0000256" key="2">
    <source>
        <dbReference type="ARBA" id="ARBA00022980"/>
    </source>
</evidence>
<dbReference type="GO" id="GO:0022625">
    <property type="term" value="C:cytosolic large ribosomal subunit"/>
    <property type="evidence" value="ECO:0007669"/>
    <property type="project" value="TreeGrafter"/>
</dbReference>
<dbReference type="GO" id="GO:0000027">
    <property type="term" value="P:ribosomal large subunit assembly"/>
    <property type="evidence" value="ECO:0007669"/>
    <property type="project" value="TreeGrafter"/>
</dbReference>
<evidence type="ECO:0000256" key="3">
    <source>
        <dbReference type="ARBA" id="ARBA00023274"/>
    </source>
</evidence>
<reference evidence="5 6" key="1">
    <citation type="submission" date="2022-11" db="EMBL/GenBank/DDBJ databases">
        <title>Whole genome sequence of Eschrichtius robustus ER-17-0199.</title>
        <authorList>
            <person name="Bruniche-Olsen A."/>
            <person name="Black A.N."/>
            <person name="Fields C.J."/>
            <person name="Walden K."/>
            <person name="Dewoody J.A."/>
        </authorList>
    </citation>
    <scope>NUCLEOTIDE SEQUENCE [LARGE SCALE GENOMIC DNA]</scope>
    <source>
        <strain evidence="5">ER-17-0199</strain>
        <tissue evidence="5">Blubber</tissue>
    </source>
</reference>
<dbReference type="GO" id="GO:0006412">
    <property type="term" value="P:translation"/>
    <property type="evidence" value="ECO:0007669"/>
    <property type="project" value="InterPro"/>
</dbReference>
<keyword evidence="6" id="KW-1185">Reference proteome</keyword>
<organism evidence="5 6">
    <name type="scientific">Eschrichtius robustus</name>
    <name type="common">California gray whale</name>
    <name type="synonym">Eschrichtius gibbosus</name>
    <dbReference type="NCBI Taxonomy" id="9764"/>
    <lineage>
        <taxon>Eukaryota</taxon>
        <taxon>Metazoa</taxon>
        <taxon>Chordata</taxon>
        <taxon>Craniata</taxon>
        <taxon>Vertebrata</taxon>
        <taxon>Euteleostomi</taxon>
        <taxon>Mammalia</taxon>
        <taxon>Eutheria</taxon>
        <taxon>Laurasiatheria</taxon>
        <taxon>Artiodactyla</taxon>
        <taxon>Whippomorpha</taxon>
        <taxon>Cetacea</taxon>
        <taxon>Mysticeti</taxon>
        <taxon>Eschrichtiidae</taxon>
        <taxon>Eschrichtius</taxon>
    </lineage>
</organism>
<dbReference type="Gene3D" id="3.30.420.100">
    <property type="match status" value="1"/>
</dbReference>
<gene>
    <name evidence="5" type="ORF">J1605_004478</name>
</gene>
<feature type="region of interest" description="Disordered" evidence="4">
    <location>
        <begin position="100"/>
        <end position="122"/>
    </location>
</feature>
<name>A0AB34HHY5_ESCRO</name>
<evidence type="ECO:0000313" key="6">
    <source>
        <dbReference type="Proteomes" id="UP001159641"/>
    </source>
</evidence>
<dbReference type="PANTHER" id="PTHR23410">
    <property type="entry name" value="RIBOSOMAL PROTEIN L5-RELATED"/>
    <property type="match status" value="1"/>
</dbReference>
<evidence type="ECO:0000313" key="5">
    <source>
        <dbReference type="EMBL" id="KAJ8790505.1"/>
    </source>
</evidence>
<dbReference type="EMBL" id="JAIQCJ010001354">
    <property type="protein sequence ID" value="KAJ8790505.1"/>
    <property type="molecule type" value="Genomic_DNA"/>
</dbReference>
<dbReference type="PANTHER" id="PTHR23410:SF24">
    <property type="entry name" value="LARGE RIBOSOMAL SUBUNIT PROTEIN UL18"/>
    <property type="match status" value="1"/>
</dbReference>
<comment type="caution">
    <text evidence="5">The sequence shown here is derived from an EMBL/GenBank/DDBJ whole genome shotgun (WGS) entry which is preliminary data.</text>
</comment>
<evidence type="ECO:0000256" key="1">
    <source>
        <dbReference type="ARBA" id="ARBA00007116"/>
    </source>
</evidence>